<sequence>MSEGISKHLFLPKGQGLGLKDGKLDKDAFKKVIPVLAAKVAPEKAGVLLKSPVMKRSLLDVPKIKSVGTEGPGNEERLVLLKYSDQVDLTPEVLEFLKSQSAELVSYPVEFSYDYWTADEIIHAILPEELEAGAPSGFANVGHIGENFVVFPRTRNLAKNPKCRTVVNKLDNIDNQFRVFRMELLAGEPDFVVTQSENGCKFTFDFREVYWNSRLHTEHERLIEKFKREDVVADVFAGVGPFAVPAAKKGCAVLANDLNPSSYKYLTMNVVDNKS</sequence>
<comment type="caution">
    <text evidence="1">The sequence shown here is derived from an EMBL/GenBank/DDBJ whole genome shotgun (WGS) entry which is preliminary data.</text>
</comment>
<gene>
    <name evidence="1" type="ORF">NUW54_g12278</name>
</gene>
<evidence type="ECO:0000313" key="2">
    <source>
        <dbReference type="Proteomes" id="UP001144978"/>
    </source>
</evidence>
<accession>A0ACC1MZE5</accession>
<proteinExistence type="predicted"/>
<keyword evidence="2" id="KW-1185">Reference proteome</keyword>
<dbReference type="EMBL" id="JANSHE010005161">
    <property type="protein sequence ID" value="KAJ2972395.1"/>
    <property type="molecule type" value="Genomic_DNA"/>
</dbReference>
<protein>
    <submittedName>
        <fullName evidence="1">Uncharacterized protein</fullName>
    </submittedName>
</protein>
<organism evidence="1 2">
    <name type="scientific">Trametes sanguinea</name>
    <dbReference type="NCBI Taxonomy" id="158606"/>
    <lineage>
        <taxon>Eukaryota</taxon>
        <taxon>Fungi</taxon>
        <taxon>Dikarya</taxon>
        <taxon>Basidiomycota</taxon>
        <taxon>Agaricomycotina</taxon>
        <taxon>Agaricomycetes</taxon>
        <taxon>Polyporales</taxon>
        <taxon>Polyporaceae</taxon>
        <taxon>Trametes</taxon>
    </lineage>
</organism>
<reference evidence="1" key="1">
    <citation type="submission" date="2022-08" db="EMBL/GenBank/DDBJ databases">
        <title>Genome Sequence of Pycnoporus sanguineus.</title>
        <authorList>
            <person name="Buettner E."/>
        </authorList>
    </citation>
    <scope>NUCLEOTIDE SEQUENCE</scope>
    <source>
        <strain evidence="1">CG-C14</strain>
    </source>
</reference>
<dbReference type="Proteomes" id="UP001144978">
    <property type="component" value="Unassembled WGS sequence"/>
</dbReference>
<name>A0ACC1MZE5_9APHY</name>
<evidence type="ECO:0000313" key="1">
    <source>
        <dbReference type="EMBL" id="KAJ2972395.1"/>
    </source>
</evidence>